<dbReference type="NCBIfam" id="TIGR00538">
    <property type="entry name" value="hemN"/>
    <property type="match status" value="1"/>
</dbReference>
<dbReference type="GO" id="GO:0006782">
    <property type="term" value="P:protoporphyrinogen IX biosynthetic process"/>
    <property type="evidence" value="ECO:0007669"/>
    <property type="project" value="TreeGrafter"/>
</dbReference>
<evidence type="ECO:0000256" key="1">
    <source>
        <dbReference type="ARBA" id="ARBA00004496"/>
    </source>
</evidence>
<comment type="subunit">
    <text evidence="4">Monomer.</text>
</comment>
<dbReference type="InterPro" id="IPR013785">
    <property type="entry name" value="Aldolase_TIM"/>
</dbReference>
<evidence type="ECO:0000256" key="16">
    <source>
        <dbReference type="PIRSR" id="PIRSR000167-2"/>
    </source>
</evidence>
<dbReference type="GO" id="GO:0046872">
    <property type="term" value="F:metal ion binding"/>
    <property type="evidence" value="ECO:0007669"/>
    <property type="project" value="UniProtKB-KW"/>
</dbReference>
<dbReference type="EC" id="1.3.98.3" evidence="14"/>
<feature type="binding site" evidence="16">
    <location>
        <position position="68"/>
    </location>
    <ligand>
        <name>[4Fe-4S] cluster</name>
        <dbReference type="ChEBI" id="CHEBI:49883"/>
        <note>4Fe-4S-S-AdoMet</note>
    </ligand>
</feature>
<accession>A0AAP6MMQ6</accession>
<evidence type="ECO:0000256" key="7">
    <source>
        <dbReference type="ARBA" id="ARBA00022691"/>
    </source>
</evidence>
<dbReference type="Gene3D" id="1.10.10.920">
    <property type="match status" value="1"/>
</dbReference>
<evidence type="ECO:0000256" key="14">
    <source>
        <dbReference type="PIRNR" id="PIRNR000167"/>
    </source>
</evidence>
<dbReference type="PIRSF" id="PIRSF000167">
    <property type="entry name" value="HemN"/>
    <property type="match status" value="1"/>
</dbReference>
<evidence type="ECO:0000256" key="3">
    <source>
        <dbReference type="ARBA" id="ARBA00005493"/>
    </source>
</evidence>
<keyword evidence="7 14" id="KW-0949">S-adenosyl-L-methionine</keyword>
<feature type="binding site" evidence="15">
    <location>
        <position position="55"/>
    </location>
    <ligand>
        <name>S-adenosyl-L-methionine</name>
        <dbReference type="ChEBI" id="CHEBI:59789"/>
        <label>1</label>
    </ligand>
</feature>
<feature type="binding site" evidence="15">
    <location>
        <position position="245"/>
    </location>
    <ligand>
        <name>S-adenosyl-L-methionine</name>
        <dbReference type="ChEBI" id="CHEBI:59789"/>
        <label>2</label>
    </ligand>
</feature>
<dbReference type="PROSITE" id="PS51918">
    <property type="entry name" value="RADICAL_SAM"/>
    <property type="match status" value="1"/>
</dbReference>
<comment type="pathway">
    <text evidence="2 14">Porphyrin-containing compound metabolism; protoporphyrin-IX biosynthesis; protoporphyrinogen-IX from coproporphyrinogen-III (AdoMet route): step 1/1.</text>
</comment>
<feature type="binding site" evidence="15">
    <location>
        <position position="147"/>
    </location>
    <ligand>
        <name>S-adenosyl-L-methionine</name>
        <dbReference type="ChEBI" id="CHEBI:59789"/>
        <label>1</label>
    </ligand>
</feature>
<dbReference type="PANTHER" id="PTHR13932">
    <property type="entry name" value="COPROPORPHYRINIGEN III OXIDASE"/>
    <property type="match status" value="1"/>
</dbReference>
<evidence type="ECO:0000256" key="6">
    <source>
        <dbReference type="ARBA" id="ARBA00022490"/>
    </source>
</evidence>
<feature type="domain" description="Radical SAM core" evidence="17">
    <location>
        <begin position="44"/>
        <end position="290"/>
    </location>
</feature>
<evidence type="ECO:0000256" key="8">
    <source>
        <dbReference type="ARBA" id="ARBA00022723"/>
    </source>
</evidence>
<gene>
    <name evidence="18" type="primary">hemN</name>
    <name evidence="18" type="ORF">VCB98_11030</name>
</gene>
<dbReference type="InterPro" id="IPR007197">
    <property type="entry name" value="rSAM"/>
</dbReference>
<keyword evidence="9 14" id="KW-0560">Oxidoreductase</keyword>
<comment type="caution">
    <text evidence="18">The sequence shown here is derived from an EMBL/GenBank/DDBJ whole genome shotgun (WGS) entry which is preliminary data.</text>
</comment>
<dbReference type="SFLD" id="SFLDG01065">
    <property type="entry name" value="anaerobic_coproporphyrinogen-I"/>
    <property type="match status" value="1"/>
</dbReference>
<feature type="binding site" evidence="15">
    <location>
        <position position="186"/>
    </location>
    <ligand>
        <name>S-adenosyl-L-methionine</name>
        <dbReference type="ChEBI" id="CHEBI:59789"/>
        <label>2</label>
    </ligand>
</feature>
<reference evidence="18 19" key="1">
    <citation type="submission" date="2023-12" db="EMBL/GenBank/DDBJ databases">
        <title>Whole-genome sequencing of halo(alkali)philic microorganisms from hypersaline lakes.</title>
        <authorList>
            <person name="Sorokin D.Y."/>
            <person name="Merkel A.Y."/>
            <person name="Messina E."/>
            <person name="Yakimov M."/>
        </authorList>
    </citation>
    <scope>NUCLEOTIDE SEQUENCE [LARGE SCALE GENOMIC DNA]</scope>
    <source>
        <strain evidence="18 19">AB-CW1</strain>
    </source>
</reference>
<dbReference type="SUPFAM" id="SSF102114">
    <property type="entry name" value="Radical SAM enzymes"/>
    <property type="match status" value="1"/>
</dbReference>
<dbReference type="InterPro" id="IPR010723">
    <property type="entry name" value="HemN_C"/>
</dbReference>
<feature type="binding site" evidence="15">
    <location>
        <position position="211"/>
    </location>
    <ligand>
        <name>S-adenosyl-L-methionine</name>
        <dbReference type="ChEBI" id="CHEBI:59789"/>
        <label>2</label>
    </ligand>
</feature>
<dbReference type="GO" id="GO:0051989">
    <property type="term" value="F:coproporphyrinogen dehydrogenase activity"/>
    <property type="evidence" value="ECO:0007669"/>
    <property type="project" value="UniProtKB-EC"/>
</dbReference>
<dbReference type="EMBL" id="JAYGII010000029">
    <property type="protein sequence ID" value="MEA5446352.1"/>
    <property type="molecule type" value="Genomic_DNA"/>
</dbReference>
<feature type="binding site" evidence="15">
    <location>
        <begin position="67"/>
        <end position="69"/>
    </location>
    <ligand>
        <name>S-adenosyl-L-methionine</name>
        <dbReference type="ChEBI" id="CHEBI:59789"/>
        <label>2</label>
    </ligand>
</feature>
<dbReference type="InterPro" id="IPR058240">
    <property type="entry name" value="rSAM_sf"/>
</dbReference>
<dbReference type="GO" id="GO:0004109">
    <property type="term" value="F:coproporphyrinogen oxidase activity"/>
    <property type="evidence" value="ECO:0007669"/>
    <property type="project" value="InterPro"/>
</dbReference>
<keyword evidence="6 14" id="KW-0963">Cytoplasm</keyword>
<organism evidence="18 19">
    <name type="scientific">Natronospira elongata</name>
    <dbReference type="NCBI Taxonomy" id="3110268"/>
    <lineage>
        <taxon>Bacteria</taxon>
        <taxon>Pseudomonadati</taxon>
        <taxon>Pseudomonadota</taxon>
        <taxon>Gammaproteobacteria</taxon>
        <taxon>Natronospirales</taxon>
        <taxon>Natronospiraceae</taxon>
        <taxon>Natronospira</taxon>
    </lineage>
</organism>
<dbReference type="Proteomes" id="UP001302316">
    <property type="component" value="Unassembled WGS sequence"/>
</dbReference>
<evidence type="ECO:0000256" key="2">
    <source>
        <dbReference type="ARBA" id="ARBA00004785"/>
    </source>
</evidence>
<evidence type="ECO:0000313" key="19">
    <source>
        <dbReference type="Proteomes" id="UP001302316"/>
    </source>
</evidence>
<dbReference type="Pfam" id="PF06969">
    <property type="entry name" value="HemN_C"/>
    <property type="match status" value="1"/>
</dbReference>
<evidence type="ECO:0000256" key="10">
    <source>
        <dbReference type="ARBA" id="ARBA00023004"/>
    </source>
</evidence>
<dbReference type="AlphaFoldDB" id="A0AAP6MMQ6"/>
<evidence type="ECO:0000313" key="18">
    <source>
        <dbReference type="EMBL" id="MEA5446352.1"/>
    </source>
</evidence>
<evidence type="ECO:0000256" key="4">
    <source>
        <dbReference type="ARBA" id="ARBA00011245"/>
    </source>
</evidence>
<feature type="binding site" evidence="15">
    <location>
        <position position="174"/>
    </location>
    <ligand>
        <name>S-adenosyl-L-methionine</name>
        <dbReference type="ChEBI" id="CHEBI:59789"/>
        <label>2</label>
    </ligand>
</feature>
<dbReference type="FunFam" id="1.10.10.920:FF:000001">
    <property type="entry name" value="Coproporphyrinogen-III oxidase"/>
    <property type="match status" value="1"/>
</dbReference>
<keyword evidence="10 14" id="KW-0408">Iron</keyword>
<dbReference type="Gene3D" id="3.20.20.70">
    <property type="entry name" value="Aldolase class I"/>
    <property type="match status" value="1"/>
</dbReference>
<dbReference type="GO" id="GO:0005737">
    <property type="term" value="C:cytoplasm"/>
    <property type="evidence" value="ECO:0007669"/>
    <property type="project" value="UniProtKB-SubCell"/>
</dbReference>
<comment type="catalytic activity">
    <reaction evidence="13 14">
        <text>coproporphyrinogen III + 2 S-adenosyl-L-methionine = protoporphyrinogen IX + 2 5'-deoxyadenosine + 2 L-methionine + 2 CO2</text>
        <dbReference type="Rhea" id="RHEA:15425"/>
        <dbReference type="ChEBI" id="CHEBI:16526"/>
        <dbReference type="ChEBI" id="CHEBI:17319"/>
        <dbReference type="ChEBI" id="CHEBI:57307"/>
        <dbReference type="ChEBI" id="CHEBI:57309"/>
        <dbReference type="ChEBI" id="CHEBI:57844"/>
        <dbReference type="ChEBI" id="CHEBI:59789"/>
        <dbReference type="EC" id="1.3.98.3"/>
    </reaction>
</comment>
<evidence type="ECO:0000259" key="17">
    <source>
        <dbReference type="PROSITE" id="PS51918"/>
    </source>
</evidence>
<name>A0AAP6MMQ6_9GAMM</name>
<keyword evidence="19" id="KW-1185">Reference proteome</keyword>
<sequence>MPFDPDLMRRYDVRGPRYTSYPTALQFSDEFGEEAYREMVRISNEEPIPRDLSLYVHLPFCQEACWYCACHRSITRRSDRGHRYLGHLAEELHRQAALFDPDRKLRQLHLGGGTPTFHSPAELQGLMNAVSSAFNLAAPEEREFSVEIDPRSVSEQDLASLVETGFNRMSLGIQDFDRRVQEAVNRIQPFAMVADQVEAAREAGVGGLSFDLIYGLPRQSMEGFAHTLDQVIELAPDRLSIYAYAHMPDRFPVQRLIDGDSLPNAELRLSLLTLAVDKLSQAGYEHIGMDHFARPGDPLVKARDQGELQRNFQGYSTHAECDLIGLGASAIGKVGDCFSQNLTEIRQWQKAVKEGRLPIARGLVLTADDRIRQHVIQSIMCNGIVDARQVGRRHHIDFWTYFSDTLPALETMATDGLLTLDKDGFSVTSAGRFLLRNVAMLFDAYNAPAKGQQRFSRVI</sequence>
<comment type="similarity">
    <text evidence="3 14">Belongs to the anaerobic coproporphyrinogen-III oxidase family.</text>
</comment>
<feature type="binding site" evidence="15">
    <location>
        <position position="331"/>
    </location>
    <ligand>
        <name>S-adenosyl-L-methionine</name>
        <dbReference type="ChEBI" id="CHEBI:59789"/>
        <label>1</label>
    </ligand>
</feature>
<feature type="binding site" evidence="15">
    <location>
        <position position="112"/>
    </location>
    <ligand>
        <name>S-adenosyl-L-methionine</name>
        <dbReference type="ChEBI" id="CHEBI:59789"/>
        <label>1</label>
    </ligand>
</feature>
<evidence type="ECO:0000256" key="12">
    <source>
        <dbReference type="ARBA" id="ARBA00023244"/>
    </source>
</evidence>
<evidence type="ECO:0000256" key="13">
    <source>
        <dbReference type="ARBA" id="ARBA00048321"/>
    </source>
</evidence>
<comment type="subcellular location">
    <subcellularLocation>
        <location evidence="1 14">Cytoplasm</location>
    </subcellularLocation>
</comment>
<dbReference type="InterPro" id="IPR004558">
    <property type="entry name" value="Coprogen_oxidase_HemN"/>
</dbReference>
<comment type="cofactor">
    <cofactor evidence="14 16">
        <name>[4Fe-4S] cluster</name>
        <dbReference type="ChEBI" id="CHEBI:49883"/>
    </cofactor>
    <text evidence="14 16">Binds 1 [4Fe-4S] cluster. The cluster is coordinated with 3 cysteines and an exchangeable S-adenosyl-L-methionine.</text>
</comment>
<keyword evidence="12 14" id="KW-0627">Porphyrin biosynthesis</keyword>
<dbReference type="Pfam" id="PF04055">
    <property type="entry name" value="Radical_SAM"/>
    <property type="match status" value="1"/>
</dbReference>
<protein>
    <recommendedName>
        <fullName evidence="14">Coproporphyrinogen-III oxidase</fullName>
        <ecNumber evidence="14">1.3.98.3</ecNumber>
    </recommendedName>
</protein>
<keyword evidence="5 14" id="KW-0004">4Fe-4S</keyword>
<dbReference type="PANTHER" id="PTHR13932:SF6">
    <property type="entry name" value="OXYGEN-INDEPENDENT COPROPORPHYRINOGEN III OXIDASE"/>
    <property type="match status" value="1"/>
</dbReference>
<evidence type="ECO:0000256" key="15">
    <source>
        <dbReference type="PIRSR" id="PIRSR000167-1"/>
    </source>
</evidence>
<dbReference type="SMART" id="SM00729">
    <property type="entry name" value="Elp3"/>
    <property type="match status" value="1"/>
</dbReference>
<feature type="binding site" evidence="16">
    <location>
        <position position="61"/>
    </location>
    <ligand>
        <name>[4Fe-4S] cluster</name>
        <dbReference type="ChEBI" id="CHEBI:49883"/>
        <note>4Fe-4S-S-AdoMet</note>
    </ligand>
</feature>
<dbReference type="GO" id="GO:0051539">
    <property type="term" value="F:4 iron, 4 sulfur cluster binding"/>
    <property type="evidence" value="ECO:0007669"/>
    <property type="project" value="UniProtKB-KW"/>
</dbReference>
<keyword evidence="11 14" id="KW-0411">Iron-sulfur</keyword>
<feature type="binding site" evidence="15">
    <location>
        <begin position="113"/>
        <end position="114"/>
    </location>
    <ligand>
        <name>S-adenosyl-L-methionine</name>
        <dbReference type="ChEBI" id="CHEBI:59789"/>
        <label>2</label>
    </ligand>
</feature>
<evidence type="ECO:0000256" key="9">
    <source>
        <dbReference type="ARBA" id="ARBA00023002"/>
    </source>
</evidence>
<dbReference type="InterPro" id="IPR006638">
    <property type="entry name" value="Elp3/MiaA/NifB-like_rSAM"/>
</dbReference>
<evidence type="ECO:0000256" key="11">
    <source>
        <dbReference type="ARBA" id="ARBA00023014"/>
    </source>
</evidence>
<feature type="binding site" evidence="16">
    <location>
        <position position="65"/>
    </location>
    <ligand>
        <name>[4Fe-4S] cluster</name>
        <dbReference type="ChEBI" id="CHEBI:49883"/>
        <note>4Fe-4S-S-AdoMet</note>
    </ligand>
</feature>
<dbReference type="SFLD" id="SFLDS00029">
    <property type="entry name" value="Radical_SAM"/>
    <property type="match status" value="1"/>
</dbReference>
<keyword evidence="8 14" id="KW-0479">Metal-binding</keyword>
<evidence type="ECO:0000256" key="5">
    <source>
        <dbReference type="ARBA" id="ARBA00022485"/>
    </source>
</evidence>
<dbReference type="InterPro" id="IPR034505">
    <property type="entry name" value="Coproporphyrinogen-III_oxidase"/>
</dbReference>
<proteinExistence type="inferred from homology"/>